<evidence type="ECO:0000313" key="1">
    <source>
        <dbReference type="EMBL" id="CAG8655278.1"/>
    </source>
</evidence>
<reference evidence="1" key="1">
    <citation type="submission" date="2021-06" db="EMBL/GenBank/DDBJ databases">
        <authorList>
            <person name="Kallberg Y."/>
            <person name="Tangrot J."/>
            <person name="Rosling A."/>
        </authorList>
    </citation>
    <scope>NUCLEOTIDE SEQUENCE</scope>
    <source>
        <strain evidence="1">IN212</strain>
    </source>
</reference>
<gene>
    <name evidence="1" type="ORF">RFULGI_LOCUS8636</name>
</gene>
<sequence>DLIIIYIDTYKTFIIVYVNTHKTLIIIYAKIIINIEKSKLSIANSEVPKRILIYKKETDKKLVTEIEAITIYKTRNLERKKVLKKDDIKKNARERR</sequence>
<organism evidence="1 2">
    <name type="scientific">Racocetra fulgida</name>
    <dbReference type="NCBI Taxonomy" id="60492"/>
    <lineage>
        <taxon>Eukaryota</taxon>
        <taxon>Fungi</taxon>
        <taxon>Fungi incertae sedis</taxon>
        <taxon>Mucoromycota</taxon>
        <taxon>Glomeromycotina</taxon>
        <taxon>Glomeromycetes</taxon>
        <taxon>Diversisporales</taxon>
        <taxon>Gigasporaceae</taxon>
        <taxon>Racocetra</taxon>
    </lineage>
</organism>
<name>A0A9N9DWC1_9GLOM</name>
<dbReference type="EMBL" id="CAJVPZ010014158">
    <property type="protein sequence ID" value="CAG8655278.1"/>
    <property type="molecule type" value="Genomic_DNA"/>
</dbReference>
<accession>A0A9N9DWC1</accession>
<comment type="caution">
    <text evidence="1">The sequence shown here is derived from an EMBL/GenBank/DDBJ whole genome shotgun (WGS) entry which is preliminary data.</text>
</comment>
<keyword evidence="2" id="KW-1185">Reference proteome</keyword>
<feature type="non-terminal residue" evidence="1">
    <location>
        <position position="1"/>
    </location>
</feature>
<dbReference type="Proteomes" id="UP000789396">
    <property type="component" value="Unassembled WGS sequence"/>
</dbReference>
<protein>
    <submittedName>
        <fullName evidence="1">6415_t:CDS:1</fullName>
    </submittedName>
</protein>
<dbReference type="AlphaFoldDB" id="A0A9N9DWC1"/>
<evidence type="ECO:0000313" key="2">
    <source>
        <dbReference type="Proteomes" id="UP000789396"/>
    </source>
</evidence>
<proteinExistence type="predicted"/>